<gene>
    <name evidence="2" type="ORF">DFH08DRAFT_820623</name>
</gene>
<feature type="chain" id="PRO_5041989189" evidence="1">
    <location>
        <begin position="26"/>
        <end position="343"/>
    </location>
</feature>
<protein>
    <submittedName>
        <fullName evidence="2">Uncharacterized protein</fullName>
    </submittedName>
</protein>
<name>A0AAD6ZBQ6_9AGAR</name>
<comment type="caution">
    <text evidence="2">The sequence shown here is derived from an EMBL/GenBank/DDBJ whole genome shotgun (WGS) entry which is preliminary data.</text>
</comment>
<dbReference type="Proteomes" id="UP001218218">
    <property type="component" value="Unassembled WGS sequence"/>
</dbReference>
<evidence type="ECO:0000256" key="1">
    <source>
        <dbReference type="SAM" id="SignalP"/>
    </source>
</evidence>
<dbReference type="AlphaFoldDB" id="A0AAD6ZBQ6"/>
<keyword evidence="3" id="KW-1185">Reference proteome</keyword>
<evidence type="ECO:0000313" key="3">
    <source>
        <dbReference type="Proteomes" id="UP001218218"/>
    </source>
</evidence>
<accession>A0AAD6ZBQ6</accession>
<dbReference type="EMBL" id="JARIHO010000062">
    <property type="protein sequence ID" value="KAJ7315366.1"/>
    <property type="molecule type" value="Genomic_DNA"/>
</dbReference>
<evidence type="ECO:0000313" key="2">
    <source>
        <dbReference type="EMBL" id="KAJ7315366.1"/>
    </source>
</evidence>
<reference evidence="2" key="1">
    <citation type="submission" date="2023-03" db="EMBL/GenBank/DDBJ databases">
        <title>Massive genome expansion in bonnet fungi (Mycena s.s.) driven by repeated elements and novel gene families across ecological guilds.</title>
        <authorList>
            <consortium name="Lawrence Berkeley National Laboratory"/>
            <person name="Harder C.B."/>
            <person name="Miyauchi S."/>
            <person name="Viragh M."/>
            <person name="Kuo A."/>
            <person name="Thoen E."/>
            <person name="Andreopoulos B."/>
            <person name="Lu D."/>
            <person name="Skrede I."/>
            <person name="Drula E."/>
            <person name="Henrissat B."/>
            <person name="Morin E."/>
            <person name="Kohler A."/>
            <person name="Barry K."/>
            <person name="LaButti K."/>
            <person name="Morin E."/>
            <person name="Salamov A."/>
            <person name="Lipzen A."/>
            <person name="Mereny Z."/>
            <person name="Hegedus B."/>
            <person name="Baldrian P."/>
            <person name="Stursova M."/>
            <person name="Weitz H."/>
            <person name="Taylor A."/>
            <person name="Grigoriev I.V."/>
            <person name="Nagy L.G."/>
            <person name="Martin F."/>
            <person name="Kauserud H."/>
        </authorList>
    </citation>
    <scope>NUCLEOTIDE SEQUENCE</scope>
    <source>
        <strain evidence="2">CBHHK002</strain>
    </source>
</reference>
<organism evidence="2 3">
    <name type="scientific">Mycena albidolilacea</name>
    <dbReference type="NCBI Taxonomy" id="1033008"/>
    <lineage>
        <taxon>Eukaryota</taxon>
        <taxon>Fungi</taxon>
        <taxon>Dikarya</taxon>
        <taxon>Basidiomycota</taxon>
        <taxon>Agaricomycotina</taxon>
        <taxon>Agaricomycetes</taxon>
        <taxon>Agaricomycetidae</taxon>
        <taxon>Agaricales</taxon>
        <taxon>Marasmiineae</taxon>
        <taxon>Mycenaceae</taxon>
        <taxon>Mycena</taxon>
    </lineage>
</organism>
<sequence length="343" mass="38935">MTRALFDVSTVLIIASIGTNTQAQARPSEPLVIDTSYGCHYPTINPPIKFSYAQFQCYSVRSDQCDVVGRNSVLPVYPPTPLTPAGANLRVAAGTFNTSILWTVAEPAGQGLFLLALDFGVSSAISKRFVVQSSAPLYKRDLKGRSLDAYRAQAKAELKDELRSMKYPSVPLKSTKKYSGMDATVKRNLLDLHRLAEDLDYDPESDSMVDFDRVMDGSERIELSHAGGELHDTLADEIEEEVQKKRPRWDYRIRRDRTQRRNLDFLSQMESMVLAYMRWCASKDSGEKIWTLDDRSDDEADEDSELYTLIVVDMFGKTPKILQSPWFANFMGQVYRIYFVPLY</sequence>
<feature type="signal peptide" evidence="1">
    <location>
        <begin position="1"/>
        <end position="25"/>
    </location>
</feature>
<keyword evidence="1" id="KW-0732">Signal</keyword>
<proteinExistence type="predicted"/>